<dbReference type="SUPFAM" id="SSF50685">
    <property type="entry name" value="Barwin-like endoglucanases"/>
    <property type="match status" value="1"/>
</dbReference>
<keyword evidence="5" id="KW-0964">Secreted</keyword>
<feature type="region of interest" description="Disordered" evidence="7">
    <location>
        <begin position="123"/>
        <end position="147"/>
    </location>
</feature>
<feature type="domain" description="Expansin-like EG45" evidence="8">
    <location>
        <begin position="261"/>
        <end position="357"/>
    </location>
</feature>
<feature type="compositionally biased region" description="Pro residues" evidence="7">
    <location>
        <begin position="42"/>
        <end position="53"/>
    </location>
</feature>
<evidence type="ECO:0000256" key="3">
    <source>
        <dbReference type="ARBA" id="ARBA00005392"/>
    </source>
</evidence>
<dbReference type="SMART" id="SM00837">
    <property type="entry name" value="DPBB_1"/>
    <property type="match status" value="1"/>
</dbReference>
<dbReference type="InterPro" id="IPR036749">
    <property type="entry name" value="Expansin_CBD_sf"/>
</dbReference>
<dbReference type="PROSITE" id="PS50842">
    <property type="entry name" value="EXPANSIN_EG45"/>
    <property type="match status" value="1"/>
</dbReference>
<name>A0A835E9K1_9POAL</name>
<evidence type="ECO:0000256" key="6">
    <source>
        <dbReference type="ARBA" id="ARBA00023136"/>
    </source>
</evidence>
<comment type="subcellular location">
    <subcellularLocation>
        <location evidence="1">Membrane</location>
        <topology evidence="1">Peripheral membrane protein</topology>
    </subcellularLocation>
    <subcellularLocation>
        <location evidence="2">Secreted</location>
        <location evidence="2">Cell wall</location>
    </subcellularLocation>
</comment>
<dbReference type="AlphaFoldDB" id="A0A835E9K1"/>
<gene>
    <name evidence="10" type="ORF">HU200_052216</name>
</gene>
<protein>
    <recommendedName>
        <fullName evidence="12">Expansin-like EG45 domain-containing protein</fullName>
    </recommendedName>
</protein>
<evidence type="ECO:0000259" key="9">
    <source>
        <dbReference type="PROSITE" id="PS50843"/>
    </source>
</evidence>
<evidence type="ECO:0000313" key="10">
    <source>
        <dbReference type="EMBL" id="KAF8668409.1"/>
    </source>
</evidence>
<accession>A0A835E9K1</accession>
<evidence type="ECO:0000313" key="11">
    <source>
        <dbReference type="Proteomes" id="UP000636709"/>
    </source>
</evidence>
<dbReference type="InterPro" id="IPR007112">
    <property type="entry name" value="Expansin/allergen_DPBB_dom"/>
</dbReference>
<evidence type="ECO:0000256" key="1">
    <source>
        <dbReference type="ARBA" id="ARBA00004170"/>
    </source>
</evidence>
<dbReference type="EMBL" id="JACEFO010002276">
    <property type="protein sequence ID" value="KAF8668409.1"/>
    <property type="molecule type" value="Genomic_DNA"/>
</dbReference>
<dbReference type="GO" id="GO:0016020">
    <property type="term" value="C:membrane"/>
    <property type="evidence" value="ECO:0007669"/>
    <property type="project" value="UniProtKB-SubCell"/>
</dbReference>
<reference evidence="10" key="1">
    <citation type="submission" date="2020-07" db="EMBL/GenBank/DDBJ databases">
        <title>Genome sequence and genetic diversity analysis of an under-domesticated orphan crop, white fonio (Digitaria exilis).</title>
        <authorList>
            <person name="Bennetzen J.L."/>
            <person name="Chen S."/>
            <person name="Ma X."/>
            <person name="Wang X."/>
            <person name="Yssel A.E.J."/>
            <person name="Chaluvadi S.R."/>
            <person name="Johnson M."/>
            <person name="Gangashetty P."/>
            <person name="Hamidou F."/>
            <person name="Sanogo M.D."/>
            <person name="Zwaenepoel A."/>
            <person name="Wallace J."/>
            <person name="Van De Peer Y."/>
            <person name="Van Deynze A."/>
        </authorList>
    </citation>
    <scope>NUCLEOTIDE SEQUENCE</scope>
    <source>
        <tissue evidence="10">Leaves</tissue>
    </source>
</reference>
<feature type="region of interest" description="Disordered" evidence="7">
    <location>
        <begin position="13"/>
        <end position="107"/>
    </location>
</feature>
<evidence type="ECO:0000256" key="2">
    <source>
        <dbReference type="ARBA" id="ARBA00004191"/>
    </source>
</evidence>
<dbReference type="PANTHER" id="PTHR31867">
    <property type="entry name" value="EXPANSIN-A15"/>
    <property type="match status" value="1"/>
</dbReference>
<dbReference type="GO" id="GO:0009664">
    <property type="term" value="P:plant-type cell wall organization"/>
    <property type="evidence" value="ECO:0007669"/>
    <property type="project" value="InterPro"/>
</dbReference>
<dbReference type="OrthoDB" id="5823761at2759"/>
<dbReference type="Pfam" id="PF03330">
    <property type="entry name" value="DPBB_1"/>
    <property type="match status" value="1"/>
</dbReference>
<organism evidence="10 11">
    <name type="scientific">Digitaria exilis</name>
    <dbReference type="NCBI Taxonomy" id="1010633"/>
    <lineage>
        <taxon>Eukaryota</taxon>
        <taxon>Viridiplantae</taxon>
        <taxon>Streptophyta</taxon>
        <taxon>Embryophyta</taxon>
        <taxon>Tracheophyta</taxon>
        <taxon>Spermatophyta</taxon>
        <taxon>Magnoliopsida</taxon>
        <taxon>Liliopsida</taxon>
        <taxon>Poales</taxon>
        <taxon>Poaceae</taxon>
        <taxon>PACMAD clade</taxon>
        <taxon>Panicoideae</taxon>
        <taxon>Panicodae</taxon>
        <taxon>Paniceae</taxon>
        <taxon>Anthephorinae</taxon>
        <taxon>Digitaria</taxon>
    </lineage>
</organism>
<dbReference type="Gene3D" id="2.40.40.10">
    <property type="entry name" value="RlpA-like domain"/>
    <property type="match status" value="1"/>
</dbReference>
<dbReference type="InterPro" id="IPR009009">
    <property type="entry name" value="RlpA-like_DPBB"/>
</dbReference>
<evidence type="ECO:0000256" key="4">
    <source>
        <dbReference type="ARBA" id="ARBA00022512"/>
    </source>
</evidence>
<dbReference type="InterPro" id="IPR036908">
    <property type="entry name" value="RlpA-like_sf"/>
</dbReference>
<dbReference type="InterPro" id="IPR002963">
    <property type="entry name" value="Expansin"/>
</dbReference>
<evidence type="ECO:0000259" key="8">
    <source>
        <dbReference type="PROSITE" id="PS50842"/>
    </source>
</evidence>
<keyword evidence="11" id="KW-1185">Reference proteome</keyword>
<dbReference type="InterPro" id="IPR007117">
    <property type="entry name" value="Expansin_CBD"/>
</dbReference>
<evidence type="ECO:0000256" key="7">
    <source>
        <dbReference type="SAM" id="MobiDB-lite"/>
    </source>
</evidence>
<keyword evidence="6" id="KW-0472">Membrane</keyword>
<comment type="caution">
    <text evidence="10">The sequence shown here is derived from an EMBL/GenBank/DDBJ whole genome shotgun (WGS) entry which is preliminary data.</text>
</comment>
<dbReference type="SUPFAM" id="SSF49590">
    <property type="entry name" value="PHL pollen allergen"/>
    <property type="match status" value="1"/>
</dbReference>
<keyword evidence="4" id="KW-0134">Cell wall</keyword>
<dbReference type="PROSITE" id="PS50843">
    <property type="entry name" value="EXPANSIN_CBD"/>
    <property type="match status" value="1"/>
</dbReference>
<sequence length="456" mass="48599">MCVSVTGAYTFFLDKVSATPPPLPTSATSSRPRSATSAASPHRPPPPSPPPSPNLSWFQPCPAGGAPVPPRPPPPADLPPPPSLCRPKPSLKAGGHGNPDNPETLTLIPPASTIALAAGDLAADRSPHLPPRSSPERRGGGVTWRGQRREVEEEDVLGRNGPGCRAVRTCNGRTFVALLLLLAASPATVTAVDGGGWEEAHATFYGDETGAETMRVKRAESDLEERETKREKLVGVRPCARSKPAERDHAAAIGLRQLLVSLFNDGKSCSGCYELRCTGTPYCAAAGGSSPVMVTTTAANLCPANYSKPNEKSRTGANPPLRHFDLSKPMFLRLVTDFHVGIIPVEYRHVACVGKRGGSPCSSSTSPAPARSLTWRRRGGIGVRFGKGISFKVTNGDGRSIVFDDVVPPTWAPGQSFEGKHHHLLRRRSFDPVKRQGSCCINADEYTCAYMTQQLT</sequence>
<dbReference type="Proteomes" id="UP000636709">
    <property type="component" value="Unassembled WGS sequence"/>
</dbReference>
<feature type="compositionally biased region" description="Low complexity" evidence="7">
    <location>
        <begin position="25"/>
        <end position="41"/>
    </location>
</feature>
<feature type="compositionally biased region" description="Pro residues" evidence="7">
    <location>
        <begin position="67"/>
        <end position="84"/>
    </location>
</feature>
<proteinExistence type="inferred from homology"/>
<evidence type="ECO:0008006" key="12">
    <source>
        <dbReference type="Google" id="ProtNLM"/>
    </source>
</evidence>
<comment type="similarity">
    <text evidence="3">Belongs to the expansin family. Expansin A subfamily.</text>
</comment>
<evidence type="ECO:0000256" key="5">
    <source>
        <dbReference type="ARBA" id="ARBA00022525"/>
    </source>
</evidence>
<feature type="domain" description="Expansin-like CBD" evidence="9">
    <location>
        <begin position="374"/>
        <end position="419"/>
    </location>
</feature>